<evidence type="ECO:0000313" key="1">
    <source>
        <dbReference type="EMBL" id="EFP09090.1"/>
    </source>
</evidence>
<evidence type="ECO:0000313" key="2">
    <source>
        <dbReference type="Proteomes" id="UP000008281"/>
    </source>
</evidence>
<dbReference type="eggNOG" id="ENOG502TG2I">
    <property type="taxonomic scope" value="Eukaryota"/>
</dbReference>
<dbReference type="Proteomes" id="UP000008281">
    <property type="component" value="Unassembled WGS sequence"/>
</dbReference>
<organism evidence="2">
    <name type="scientific">Caenorhabditis remanei</name>
    <name type="common">Caenorhabditis vulgaris</name>
    <dbReference type="NCBI Taxonomy" id="31234"/>
    <lineage>
        <taxon>Eukaryota</taxon>
        <taxon>Metazoa</taxon>
        <taxon>Ecdysozoa</taxon>
        <taxon>Nematoda</taxon>
        <taxon>Chromadorea</taxon>
        <taxon>Rhabditida</taxon>
        <taxon>Rhabditina</taxon>
        <taxon>Rhabditomorpha</taxon>
        <taxon>Rhabditoidea</taxon>
        <taxon>Rhabditidae</taxon>
        <taxon>Peloderinae</taxon>
        <taxon>Caenorhabditis</taxon>
    </lineage>
</organism>
<dbReference type="PANTHER" id="PTHR31006">
    <property type="entry name" value="F-BOX DOMAIN-CONTAINING PROTEIN-RELATED-RELATED"/>
    <property type="match status" value="1"/>
</dbReference>
<dbReference type="InParanoid" id="E3LSN8"/>
<dbReference type="FunCoup" id="E3LSN8">
    <property type="interactions" value="1803"/>
</dbReference>
<proteinExistence type="predicted"/>
<dbReference type="HOGENOM" id="CLU_065230_0_0_1"/>
<dbReference type="PANTHER" id="PTHR31006:SF0">
    <property type="entry name" value="F-BOX ASSOCIATED DOMAIN-CONTAINING PROTEIN-RELATED"/>
    <property type="match status" value="1"/>
</dbReference>
<gene>
    <name evidence="1" type="ORF">CRE_25348</name>
</gene>
<dbReference type="AlphaFoldDB" id="E3LSN8"/>
<evidence type="ECO:0008006" key="3">
    <source>
        <dbReference type="Google" id="ProtNLM"/>
    </source>
</evidence>
<keyword evidence="2" id="KW-1185">Reference proteome</keyword>
<protein>
    <recommendedName>
        <fullName evidence="3">F-box associated domain-containing protein</fullName>
    </recommendedName>
</protein>
<accession>E3LSN8</accession>
<dbReference type="EMBL" id="DS268414">
    <property type="protein sequence ID" value="EFP09090.1"/>
    <property type="molecule type" value="Genomic_DNA"/>
</dbReference>
<name>E3LSN8_CAERE</name>
<reference evidence="1" key="1">
    <citation type="submission" date="2007-07" db="EMBL/GenBank/DDBJ databases">
        <title>PCAP assembly of the Caenorhabditis remanei genome.</title>
        <authorList>
            <consortium name="The Caenorhabditis remanei Sequencing Consortium"/>
            <person name="Wilson R.K."/>
        </authorList>
    </citation>
    <scope>NUCLEOTIDE SEQUENCE [LARGE SCALE GENOMIC DNA]</scope>
    <source>
        <strain evidence="1">PB4641</strain>
    </source>
</reference>
<sequence length="435" mass="51040">MSYNPAEEPKEEEDECKLEFNIFGELLDDIEHENVGILNPNKPASKKDIDSLLKFIGGFKHWPLLNEDCKIEVVKYLDYPSRCKLERCSRADYEAVKKTPVEVYSVELFDNEKDPYTLCVEEFDTMTVRVQFHHDFISGKRFEFIFSQLGDDTEVRWLQYVSKKRPKSRNLILKSCNYYEEAVKFGEKWMKKGNYMMKRVTIEMINYPVETSQIKRLPFCKNIRIAADDVEMFRWWFQKVPDQLVDLQLSTSYENRDNWTIPTEFLNAPQVGVSKNFSDVSIQTFQIMLTPEFYFWCRAAFTDEQFLNLKASKFSFDCVNVTEDGINQYIKKWVSGKGVENFKQALLWSIRDWDQSAITRGLELRPWDTDFETEAAGFCSDFERVCGRGTCYQISSAINPYESLTLSLSAVRVSIYGTGKKMEYDGRIYTYYSIP</sequence>
<dbReference type="OrthoDB" id="5843099at2759"/>
<dbReference type="InterPro" id="IPR042317">
    <property type="entry name" value="She-1-like"/>
</dbReference>